<reference evidence="2" key="3">
    <citation type="submission" date="2025-09" db="UniProtKB">
        <authorList>
            <consortium name="Ensembl"/>
        </authorList>
    </citation>
    <scope>IDENTIFICATION</scope>
</reference>
<dbReference type="InterPro" id="IPR019734">
    <property type="entry name" value="TPR_rpt"/>
</dbReference>
<dbReference type="OMA" id="QCLFDRG"/>
<sequence length="588" mass="66620">MDTPEQINDQTHEDGQGVFSTAVSEENLERARRRSTYVDFSDRLVAVRDHRYRRPKLDPDIIIKSKAAEHLIKGKEAVEKFQYEKAVLCFSKAIYLQPEQTELYVSLGEAYIQLCDFQSAADSYNRASFLDPGAFDARLSFIYYMQAQCLFDRGLFLEALHMFGKAADLKPEAAGAFRIRSLACLTAAGQHGDCLKELDRVISEGPSAELYVFRARVHKAMNQTACCLRDVRSALELDPECREARAMQQHLMEASEDNRQQAVIRMLSGHLQEALCLINVALESNPENGQLYLFRGTLYRRLKEFISAIEDLVQAAELCEPKEEERKESSSVLKEVQLQCFSRGLYDEALLLLNKAIKEDRNMGGLYLNRGDCFFRQADWCYALLDYQQAEEMLSPNEPALRLRLAVIHSTLGSFCFHDWYFQDAADMFSLAIMYNPTASPYYEYRSKALRRIQNLKGAREDLIRLLILDPDNEEIPPMMMNLFPGSTAAQVLSSTKGQLLRDELTETIRVWESSSDPEKSLEESLSSLTVSGESPEGEALSLSEAAQELSLCVSRKDLQNAARALLQQVAAEPQVEPVSCNFIVLFN</sequence>
<dbReference type="AlphaFoldDB" id="A0A087XCK5"/>
<dbReference type="PROSITE" id="PS50005">
    <property type="entry name" value="TPR"/>
    <property type="match status" value="2"/>
</dbReference>
<feature type="repeat" description="TPR" evidence="1">
    <location>
        <begin position="67"/>
        <end position="100"/>
    </location>
</feature>
<dbReference type="SUPFAM" id="SSF48452">
    <property type="entry name" value="TPR-like"/>
    <property type="match status" value="1"/>
</dbReference>
<keyword evidence="3" id="KW-1185">Reference proteome</keyword>
<dbReference type="SMART" id="SM00028">
    <property type="entry name" value="TPR"/>
    <property type="match status" value="8"/>
</dbReference>
<evidence type="ECO:0000313" key="3">
    <source>
        <dbReference type="Proteomes" id="UP000028760"/>
    </source>
</evidence>
<protein>
    <submittedName>
        <fullName evidence="2">Tetratricopeptide repeat domain 16</fullName>
    </submittedName>
</protein>
<dbReference type="eggNOG" id="KOG1124">
    <property type="taxonomic scope" value="Eukaryota"/>
</dbReference>
<evidence type="ECO:0000313" key="2">
    <source>
        <dbReference type="Ensembl" id="ENSPFOP00000003508.1"/>
    </source>
</evidence>
<proteinExistence type="predicted"/>
<name>A0A087XCK5_POEFO</name>
<dbReference type="PANTHER" id="PTHR45153">
    <property type="entry name" value="TETRATRICOPEPTIDE REPEAT PROTEIN 16"/>
    <property type="match status" value="1"/>
</dbReference>
<dbReference type="PANTHER" id="PTHR45153:SF1">
    <property type="entry name" value="TETRATRICOPEPTIDE REPEAT PROTEIN 16"/>
    <property type="match status" value="1"/>
</dbReference>
<dbReference type="STRING" id="48698.ENSPFOP00000003508"/>
<reference evidence="2" key="2">
    <citation type="submission" date="2025-08" db="UniProtKB">
        <authorList>
            <consortium name="Ensembl"/>
        </authorList>
    </citation>
    <scope>IDENTIFICATION</scope>
</reference>
<dbReference type="Proteomes" id="UP000028760">
    <property type="component" value="Unassembled WGS sequence"/>
</dbReference>
<reference evidence="3" key="1">
    <citation type="submission" date="2013-10" db="EMBL/GenBank/DDBJ databases">
        <authorList>
            <person name="Schartl M."/>
            <person name="Warren W."/>
        </authorList>
    </citation>
    <scope>NUCLEOTIDE SEQUENCE [LARGE SCALE GENOMIC DNA]</scope>
    <source>
        <strain evidence="3">female</strain>
    </source>
</reference>
<dbReference type="Ensembl" id="ENSPFOT00000003514.1">
    <property type="protein sequence ID" value="ENSPFOP00000003508.1"/>
    <property type="gene ID" value="ENSPFOG00000003623.1"/>
</dbReference>
<dbReference type="EMBL" id="AYCK01015185">
    <property type="status" value="NOT_ANNOTATED_CDS"/>
    <property type="molecule type" value="Genomic_DNA"/>
</dbReference>
<organism evidence="2 3">
    <name type="scientific">Poecilia formosa</name>
    <name type="common">Amazon molly</name>
    <name type="synonym">Limia formosa</name>
    <dbReference type="NCBI Taxonomy" id="48698"/>
    <lineage>
        <taxon>Eukaryota</taxon>
        <taxon>Metazoa</taxon>
        <taxon>Chordata</taxon>
        <taxon>Craniata</taxon>
        <taxon>Vertebrata</taxon>
        <taxon>Euteleostomi</taxon>
        <taxon>Actinopterygii</taxon>
        <taxon>Neopterygii</taxon>
        <taxon>Teleostei</taxon>
        <taxon>Neoteleostei</taxon>
        <taxon>Acanthomorphata</taxon>
        <taxon>Ovalentaria</taxon>
        <taxon>Atherinomorphae</taxon>
        <taxon>Cyprinodontiformes</taxon>
        <taxon>Poeciliidae</taxon>
        <taxon>Poeciliinae</taxon>
        <taxon>Poecilia</taxon>
    </lineage>
</organism>
<dbReference type="Gene3D" id="1.25.40.10">
    <property type="entry name" value="Tetratricopeptide repeat domain"/>
    <property type="match status" value="4"/>
</dbReference>
<evidence type="ECO:0000256" key="1">
    <source>
        <dbReference type="PROSITE-ProRule" id="PRU00339"/>
    </source>
</evidence>
<feature type="repeat" description="TPR" evidence="1">
    <location>
        <begin position="101"/>
        <end position="134"/>
    </location>
</feature>
<accession>A0A087XCK5</accession>
<dbReference type="GeneTree" id="ENSGT00390000004550"/>
<dbReference type="InterPro" id="IPR011990">
    <property type="entry name" value="TPR-like_helical_dom_sf"/>
</dbReference>
<keyword evidence="1" id="KW-0802">TPR repeat</keyword>